<gene>
    <name evidence="1" type="ORF">HMPREF9248_0647</name>
</gene>
<dbReference type="Proteomes" id="UP000004431">
    <property type="component" value="Unassembled WGS sequence"/>
</dbReference>
<comment type="caution">
    <text evidence="1">The sequence shown here is derived from an EMBL/GenBank/DDBJ whole genome shotgun (WGS) entry which is preliminary data.</text>
</comment>
<dbReference type="EMBL" id="AEDQ01000033">
    <property type="protein sequence ID" value="EFL43582.1"/>
    <property type="molecule type" value="Genomic_DNA"/>
</dbReference>
<protein>
    <submittedName>
        <fullName evidence="1">Uncharacterized protein</fullName>
    </submittedName>
</protein>
<organism evidence="1 2">
    <name type="scientific">Fannyhessea vaginae PB189-T1-4</name>
    <dbReference type="NCBI Taxonomy" id="866774"/>
    <lineage>
        <taxon>Bacteria</taxon>
        <taxon>Bacillati</taxon>
        <taxon>Actinomycetota</taxon>
        <taxon>Coriobacteriia</taxon>
        <taxon>Coriobacteriales</taxon>
        <taxon>Atopobiaceae</taxon>
        <taxon>Fannyhessea</taxon>
    </lineage>
</organism>
<evidence type="ECO:0000313" key="2">
    <source>
        <dbReference type="Proteomes" id="UP000004431"/>
    </source>
</evidence>
<proteinExistence type="predicted"/>
<sequence length="197" mass="21970">MRGMSPGRWLIYVGVLCVLMLVCAQFRPYAELGAALFMSDNALPYTPNESHNQNGETTTSSDALAGTMQKEGNLPGKSSIDTKNLQREDLNLEDKRAIYSCITSDDSKTITLDAVDEAVQKEVLTVYQNLDDVALKRSGYQDLMGHVWMCVVQHPRWVDVVRIDTQTNDAKCRLQKLRLVKDAWEEEARAAGIGEAT</sequence>
<reference evidence="1 2" key="1">
    <citation type="submission" date="2010-08" db="EMBL/GenBank/DDBJ databases">
        <authorList>
            <person name="Durkin A.S."/>
            <person name="Madupu R."/>
            <person name="Torralba M."/>
            <person name="Gillis M."/>
            <person name="Methe B."/>
            <person name="Sutton G."/>
            <person name="Nelson K.E."/>
        </authorList>
    </citation>
    <scope>NUCLEOTIDE SEQUENCE [LARGE SCALE GENOMIC DNA]</scope>
    <source>
        <strain evidence="1 2">PB189-T1-4</strain>
    </source>
</reference>
<name>A0ABP2IWX9_9ACTN</name>
<keyword evidence="2" id="KW-1185">Reference proteome</keyword>
<evidence type="ECO:0000313" key="1">
    <source>
        <dbReference type="EMBL" id="EFL43582.1"/>
    </source>
</evidence>
<accession>A0ABP2IWX9</accession>